<dbReference type="InterPro" id="IPR036514">
    <property type="entry name" value="SGNH_hydro_sf"/>
</dbReference>
<keyword evidence="5 8" id="KW-1133">Transmembrane helix</keyword>
<dbReference type="AlphaFoldDB" id="A0A6S7FAT2"/>
<dbReference type="PANTHER" id="PTHR23028">
    <property type="entry name" value="ACETYLTRANSFERASE"/>
    <property type="match status" value="1"/>
</dbReference>
<dbReference type="EMBL" id="CADILH010000017">
    <property type="protein sequence ID" value="CAB3940451.1"/>
    <property type="molecule type" value="Genomic_DNA"/>
</dbReference>
<protein>
    <recommendedName>
        <fullName evidence="13">O-acetyltransferase OatA</fullName>
    </recommendedName>
</protein>
<dbReference type="Pfam" id="PF01757">
    <property type="entry name" value="Acyl_transf_3"/>
    <property type="match status" value="1"/>
</dbReference>
<feature type="transmembrane region" description="Helical" evidence="8">
    <location>
        <begin position="321"/>
        <end position="338"/>
    </location>
</feature>
<proteinExistence type="predicted"/>
<dbReference type="Gene3D" id="3.40.50.1110">
    <property type="entry name" value="SGNH hydrolase"/>
    <property type="match status" value="1"/>
</dbReference>
<sequence>MRHPNHGIAYRPDIDGLRAVAIISVVIYHALPGVFPGGFVGVDVFFVISGFLISSILLRNLHQGTFSIANFYLSRTRRLLPALVTVLVAAYGAGWLLLMPQEFSQLGTQIVGGATFLQNFVLWRQEGYFDTASELKPLMHLWSLGIEEQFYLIYPLILWFSFKRRVLLPAILACAAVSFLLNILRVQAHPVEAFFLPHTRFWELLLGGALACWMLRPDAFWHRLPGLLSDLASGLGLLLIASPVVLLDSHRAFPGWWALLPVTGTLLLLASANTSRLGRHVLANRVFVYIGLISYPLYLWHWPLLSFGKMLDPNLPTAARVTLALASVVLAALTYHWIEKPLRAQVRPRIAVSLLGGSLVAVALTGFQAVASQGIPSRLPDALQAVANYRYAYEADARYPACWLTAKDSGSAFAPECFENLGVHGTKSLIVWGDSYAARLYPGIATAFGDRYSIAQTTRNSCPPLLDNQYDTCRDSNEFTFSLIKKHPNSTVVMFAVWDQYAKDWAAPSPEREALIRTIRSVKAVGAQVILLGPAPRWPENLPSLVLKTWKNGSLSQGIPDRLRTPLSPMIQAIDTALRDIGATENITYVSAYGTLCNDEGCLVRTNEDPVSFTTWDIGHLTTEGAKKVAGAIRLP</sequence>
<organism evidence="11 12">
    <name type="scientific">Achromobacter insolitus</name>
    <dbReference type="NCBI Taxonomy" id="217204"/>
    <lineage>
        <taxon>Bacteria</taxon>
        <taxon>Pseudomonadati</taxon>
        <taxon>Pseudomonadota</taxon>
        <taxon>Betaproteobacteria</taxon>
        <taxon>Burkholderiales</taxon>
        <taxon>Alcaligenaceae</taxon>
        <taxon>Achromobacter</taxon>
    </lineage>
</organism>
<feature type="transmembrane region" description="Helical" evidence="8">
    <location>
        <begin position="79"/>
        <end position="98"/>
    </location>
</feature>
<feature type="domain" description="SGNH" evidence="10">
    <location>
        <begin position="423"/>
        <end position="633"/>
    </location>
</feature>
<evidence type="ECO:0000259" key="9">
    <source>
        <dbReference type="Pfam" id="PF01757"/>
    </source>
</evidence>
<reference evidence="11 12" key="1">
    <citation type="submission" date="2020-04" db="EMBL/GenBank/DDBJ databases">
        <authorList>
            <person name="De Canck E."/>
        </authorList>
    </citation>
    <scope>NUCLEOTIDE SEQUENCE [LARGE SCALE GENOMIC DNA]</scope>
    <source>
        <strain evidence="11 12">LMG 6000</strain>
    </source>
</reference>
<feature type="transmembrane region" description="Helical" evidence="8">
    <location>
        <begin position="194"/>
        <end position="215"/>
    </location>
</feature>
<feature type="transmembrane region" description="Helical" evidence="8">
    <location>
        <begin position="282"/>
        <end position="301"/>
    </location>
</feature>
<dbReference type="GO" id="GO:0016747">
    <property type="term" value="F:acyltransferase activity, transferring groups other than amino-acyl groups"/>
    <property type="evidence" value="ECO:0007669"/>
    <property type="project" value="InterPro"/>
</dbReference>
<feature type="transmembrane region" description="Helical" evidence="8">
    <location>
        <begin position="253"/>
        <end position="270"/>
    </location>
</feature>
<dbReference type="Pfam" id="PF19040">
    <property type="entry name" value="SGNH"/>
    <property type="match status" value="1"/>
</dbReference>
<keyword evidence="4 8" id="KW-0812">Transmembrane</keyword>
<evidence type="ECO:0000256" key="5">
    <source>
        <dbReference type="ARBA" id="ARBA00022989"/>
    </source>
</evidence>
<feature type="transmembrane region" description="Helical" evidence="8">
    <location>
        <begin position="350"/>
        <end position="371"/>
    </location>
</feature>
<dbReference type="PANTHER" id="PTHR23028:SF53">
    <property type="entry name" value="ACYL_TRANSF_3 DOMAIN-CONTAINING PROTEIN"/>
    <property type="match status" value="1"/>
</dbReference>
<evidence type="ECO:0000256" key="3">
    <source>
        <dbReference type="ARBA" id="ARBA00022679"/>
    </source>
</evidence>
<name>A0A6S7FAT2_9BURK</name>
<comment type="subcellular location">
    <subcellularLocation>
        <location evidence="1">Cell membrane</location>
        <topology evidence="1">Multi-pass membrane protein</topology>
    </subcellularLocation>
</comment>
<dbReference type="InterPro" id="IPR050879">
    <property type="entry name" value="Acyltransferase_3"/>
</dbReference>
<evidence type="ECO:0000313" key="12">
    <source>
        <dbReference type="Proteomes" id="UP000494183"/>
    </source>
</evidence>
<evidence type="ECO:0000256" key="2">
    <source>
        <dbReference type="ARBA" id="ARBA00022475"/>
    </source>
</evidence>
<evidence type="ECO:0000256" key="4">
    <source>
        <dbReference type="ARBA" id="ARBA00022692"/>
    </source>
</evidence>
<accession>A0A6S7FAT2</accession>
<keyword evidence="12" id="KW-1185">Reference proteome</keyword>
<evidence type="ECO:0000256" key="7">
    <source>
        <dbReference type="ARBA" id="ARBA00023315"/>
    </source>
</evidence>
<gene>
    <name evidence="11" type="ORF">LMG6000_06504</name>
</gene>
<evidence type="ECO:0000256" key="6">
    <source>
        <dbReference type="ARBA" id="ARBA00023136"/>
    </source>
</evidence>
<keyword evidence="2" id="KW-1003">Cell membrane</keyword>
<feature type="domain" description="Acyltransferase 3" evidence="9">
    <location>
        <begin position="13"/>
        <end position="335"/>
    </location>
</feature>
<evidence type="ECO:0008006" key="13">
    <source>
        <dbReference type="Google" id="ProtNLM"/>
    </source>
</evidence>
<evidence type="ECO:0000313" key="11">
    <source>
        <dbReference type="EMBL" id="CAB3940451.1"/>
    </source>
</evidence>
<keyword evidence="3" id="KW-0808">Transferase</keyword>
<feature type="transmembrane region" description="Helical" evidence="8">
    <location>
        <begin position="139"/>
        <end position="160"/>
    </location>
</feature>
<dbReference type="InterPro" id="IPR043968">
    <property type="entry name" value="SGNH"/>
</dbReference>
<feature type="transmembrane region" description="Helical" evidence="8">
    <location>
        <begin position="167"/>
        <end position="188"/>
    </location>
</feature>
<dbReference type="GO" id="GO:0005886">
    <property type="term" value="C:plasma membrane"/>
    <property type="evidence" value="ECO:0007669"/>
    <property type="project" value="UniProtKB-SubCell"/>
</dbReference>
<keyword evidence="7" id="KW-0012">Acyltransferase</keyword>
<dbReference type="SUPFAM" id="SSF52266">
    <property type="entry name" value="SGNH hydrolase"/>
    <property type="match status" value="1"/>
</dbReference>
<dbReference type="RefSeq" id="WP_175202413.1">
    <property type="nucleotide sequence ID" value="NZ_CADILH010000017.1"/>
</dbReference>
<dbReference type="GO" id="GO:0009103">
    <property type="term" value="P:lipopolysaccharide biosynthetic process"/>
    <property type="evidence" value="ECO:0007669"/>
    <property type="project" value="TreeGrafter"/>
</dbReference>
<dbReference type="InterPro" id="IPR002656">
    <property type="entry name" value="Acyl_transf_3_dom"/>
</dbReference>
<feature type="transmembrane region" description="Helical" evidence="8">
    <location>
        <begin position="227"/>
        <end position="247"/>
    </location>
</feature>
<dbReference type="Proteomes" id="UP000494183">
    <property type="component" value="Unassembled WGS sequence"/>
</dbReference>
<feature type="transmembrane region" description="Helical" evidence="8">
    <location>
        <begin position="37"/>
        <end position="58"/>
    </location>
</feature>
<keyword evidence="6 8" id="KW-0472">Membrane</keyword>
<dbReference type="GO" id="GO:0016788">
    <property type="term" value="F:hydrolase activity, acting on ester bonds"/>
    <property type="evidence" value="ECO:0007669"/>
    <property type="project" value="UniProtKB-ARBA"/>
</dbReference>
<evidence type="ECO:0000256" key="8">
    <source>
        <dbReference type="SAM" id="Phobius"/>
    </source>
</evidence>
<feature type="transmembrane region" description="Helical" evidence="8">
    <location>
        <begin position="12"/>
        <end position="31"/>
    </location>
</feature>
<evidence type="ECO:0000259" key="10">
    <source>
        <dbReference type="Pfam" id="PF19040"/>
    </source>
</evidence>
<evidence type="ECO:0000256" key="1">
    <source>
        <dbReference type="ARBA" id="ARBA00004651"/>
    </source>
</evidence>